<protein>
    <submittedName>
        <fullName evidence="1">Uncharacterized protein</fullName>
    </submittedName>
</protein>
<reference evidence="1 2" key="1">
    <citation type="journal article" date="2016" name="Int. J. Syst. Evol. Microbiol.">
        <title>Lysobacter erysipheiresistens sp. nov., an antagonist of powdery mildew, isolated from tobacco-cultivated soil.</title>
        <authorList>
            <person name="Xie B."/>
            <person name="Li T."/>
            <person name="Lin X."/>
            <person name="Wang C.J."/>
            <person name="Chen Y.J."/>
            <person name="Liu W.J."/>
            <person name="Zhao Z.W."/>
        </authorList>
    </citation>
    <scope>NUCLEOTIDE SEQUENCE [LARGE SCALE GENOMIC DNA]</scope>
    <source>
        <strain evidence="1 2">RS-LYSO-3</strain>
    </source>
</reference>
<proteinExistence type="predicted"/>
<dbReference type="EMBL" id="JAXGFP010000001">
    <property type="protein sequence ID" value="MEG3182659.1"/>
    <property type="molecule type" value="Genomic_DNA"/>
</dbReference>
<comment type="caution">
    <text evidence="1">The sequence shown here is derived from an EMBL/GenBank/DDBJ whole genome shotgun (WGS) entry which is preliminary data.</text>
</comment>
<evidence type="ECO:0000313" key="2">
    <source>
        <dbReference type="Proteomes" id="UP001355056"/>
    </source>
</evidence>
<keyword evidence="2" id="KW-1185">Reference proteome</keyword>
<sequence>MSARTYLCDECDGHGAISLDGLHSHDPAHDDRGCRFCGETGVITADDDEADARSLQPWNGDVGRAAHRINEKHTDPLAELARTRAINPKSWAYEYARLRAMRPVSRLAQTDMLAMAQRCVNVIEDMRADYAAMSRDAA</sequence>
<accession>A0ABU7YUM5</accession>
<gene>
    <name evidence="1" type="ORF">SNE34_01340</name>
</gene>
<dbReference type="Proteomes" id="UP001355056">
    <property type="component" value="Unassembled WGS sequence"/>
</dbReference>
<evidence type="ECO:0000313" key="1">
    <source>
        <dbReference type="EMBL" id="MEG3182659.1"/>
    </source>
</evidence>
<name>A0ABU7YUM5_9GAMM</name>
<dbReference type="RefSeq" id="WP_332613982.1">
    <property type="nucleotide sequence ID" value="NZ_JAXGFP010000001.1"/>
</dbReference>
<organism evidence="1 2">
    <name type="scientific">Novilysobacter erysipheiresistens</name>
    <dbReference type="NCBI Taxonomy" id="1749332"/>
    <lineage>
        <taxon>Bacteria</taxon>
        <taxon>Pseudomonadati</taxon>
        <taxon>Pseudomonadota</taxon>
        <taxon>Gammaproteobacteria</taxon>
        <taxon>Lysobacterales</taxon>
        <taxon>Lysobacteraceae</taxon>
        <taxon>Novilysobacter</taxon>
    </lineage>
</organism>